<dbReference type="CDD" id="cd00610">
    <property type="entry name" value="OAT_like"/>
    <property type="match status" value="1"/>
</dbReference>
<gene>
    <name evidence="5" type="primary">argD</name>
    <name evidence="7" type="ORF">PVK37_17915</name>
</gene>
<comment type="subunit">
    <text evidence="5">Homodimer.</text>
</comment>
<evidence type="ECO:0000256" key="4">
    <source>
        <dbReference type="ARBA" id="ARBA00022898"/>
    </source>
</evidence>
<dbReference type="HAMAP" id="MF_01107">
    <property type="entry name" value="ArgD_aminotrans_3"/>
    <property type="match status" value="1"/>
</dbReference>
<dbReference type="EC" id="2.6.1.11" evidence="5"/>
<evidence type="ECO:0000256" key="6">
    <source>
        <dbReference type="SAM" id="MobiDB-lite"/>
    </source>
</evidence>
<comment type="catalytic activity">
    <reaction evidence="5">
        <text>N(2)-acetyl-L-ornithine + 2-oxoglutarate = N-acetyl-L-glutamate 5-semialdehyde + L-glutamate</text>
        <dbReference type="Rhea" id="RHEA:18049"/>
        <dbReference type="ChEBI" id="CHEBI:16810"/>
        <dbReference type="ChEBI" id="CHEBI:29123"/>
        <dbReference type="ChEBI" id="CHEBI:29985"/>
        <dbReference type="ChEBI" id="CHEBI:57805"/>
        <dbReference type="EC" id="2.6.1.11"/>
    </reaction>
</comment>
<dbReference type="InterPro" id="IPR015421">
    <property type="entry name" value="PyrdxlP-dep_Trfase_major"/>
</dbReference>
<feature type="compositionally biased region" description="Low complexity" evidence="6">
    <location>
        <begin position="424"/>
        <end position="458"/>
    </location>
</feature>
<dbReference type="Proteomes" id="UP001219605">
    <property type="component" value="Chromosome"/>
</dbReference>
<dbReference type="Gene3D" id="3.40.640.10">
    <property type="entry name" value="Type I PLP-dependent aspartate aminotransferase-like (Major domain)"/>
    <property type="match status" value="1"/>
</dbReference>
<evidence type="ECO:0000256" key="1">
    <source>
        <dbReference type="ARBA" id="ARBA00022576"/>
    </source>
</evidence>
<comment type="cofactor">
    <cofactor evidence="5">
        <name>pyridoxal 5'-phosphate</name>
        <dbReference type="ChEBI" id="CHEBI:597326"/>
    </cofactor>
    <text evidence="5">Binds 1 pyridoxal phosphate per subunit.</text>
</comment>
<comment type="similarity">
    <text evidence="5">Belongs to the class-III pyridoxal-phosphate-dependent aminotransferase family. ArgD subfamily.</text>
</comment>
<dbReference type="InterPro" id="IPR049704">
    <property type="entry name" value="Aminotrans_3_PPA_site"/>
</dbReference>
<dbReference type="PROSITE" id="PS00600">
    <property type="entry name" value="AA_TRANSFER_CLASS_3"/>
    <property type="match status" value="1"/>
</dbReference>
<protein>
    <recommendedName>
        <fullName evidence="5">Acetylornithine aminotransferase</fullName>
        <shortName evidence="5">ACOAT</shortName>
        <ecNumber evidence="5">2.6.1.11</ecNumber>
    </recommendedName>
</protein>
<dbReference type="NCBIfam" id="NF002874">
    <property type="entry name" value="PRK03244.1"/>
    <property type="match status" value="1"/>
</dbReference>
<reference evidence="7 8" key="1">
    <citation type="submission" date="2023-02" db="EMBL/GenBank/DDBJ databases">
        <authorList>
            <person name="Mo P."/>
        </authorList>
    </citation>
    <scope>NUCLEOTIDE SEQUENCE [LARGE SCALE GENOMIC DNA]</scope>
    <source>
        <strain evidence="7 8">HUAS 3</strain>
    </source>
</reference>
<feature type="binding site" evidence="5">
    <location>
        <position position="273"/>
    </location>
    <ligand>
        <name>pyridoxal 5'-phosphate</name>
        <dbReference type="ChEBI" id="CHEBI:597326"/>
    </ligand>
</feature>
<dbReference type="GO" id="GO:0003992">
    <property type="term" value="F:N2-acetyl-L-ornithine:2-oxoglutarate 5-aminotransferase activity"/>
    <property type="evidence" value="ECO:0007669"/>
    <property type="project" value="UniProtKB-EC"/>
</dbReference>
<dbReference type="Gene3D" id="3.90.1150.10">
    <property type="entry name" value="Aspartate Aminotransferase, domain 1"/>
    <property type="match status" value="1"/>
</dbReference>
<feature type="modified residue" description="N6-(pyridoxal phosphate)lysine" evidence="5">
    <location>
        <position position="244"/>
    </location>
</feature>
<proteinExistence type="inferred from homology"/>
<feature type="binding site" evidence="5">
    <location>
        <begin position="104"/>
        <end position="105"/>
    </location>
    <ligand>
        <name>pyridoxal 5'-phosphate</name>
        <dbReference type="ChEBI" id="CHEBI:597326"/>
    </ligand>
</feature>
<keyword evidence="3 5" id="KW-0808">Transferase</keyword>
<evidence type="ECO:0000256" key="3">
    <source>
        <dbReference type="ARBA" id="ARBA00022679"/>
    </source>
</evidence>
<dbReference type="InterPro" id="IPR005814">
    <property type="entry name" value="Aminotrans_3"/>
</dbReference>
<comment type="subcellular location">
    <subcellularLocation>
        <location evidence="5">Cytoplasm</location>
    </subcellularLocation>
</comment>
<organism evidence="7 8">
    <name type="scientific">Micromonospora cathayae</name>
    <dbReference type="NCBI Taxonomy" id="3028804"/>
    <lineage>
        <taxon>Bacteria</taxon>
        <taxon>Bacillati</taxon>
        <taxon>Actinomycetota</taxon>
        <taxon>Actinomycetes</taxon>
        <taxon>Micromonosporales</taxon>
        <taxon>Micromonosporaceae</taxon>
        <taxon>Micromonospora</taxon>
    </lineage>
</organism>
<dbReference type="PANTHER" id="PTHR11986">
    <property type="entry name" value="AMINOTRANSFERASE CLASS III"/>
    <property type="match status" value="1"/>
</dbReference>
<evidence type="ECO:0000256" key="5">
    <source>
        <dbReference type="HAMAP-Rule" id="MF_01107"/>
    </source>
</evidence>
<evidence type="ECO:0000256" key="2">
    <source>
        <dbReference type="ARBA" id="ARBA00022605"/>
    </source>
</evidence>
<dbReference type="InterPro" id="IPR015422">
    <property type="entry name" value="PyrdxlP-dep_Trfase_small"/>
</dbReference>
<sequence length="471" mass="46948">MSTLVERWAHTMMDNYGTPPLGLVAGSGAVVVDESGRKYVDLVGGIAVNALGHAHPAVVAAVSKQIATLGHVSNLFVAEPPVALAELLLALAGRPGRVFFANSGAEANEAAFKLSRLTGRTHVVATEGGFHGRTMGALALTGQPAKADPFRPLPGDVTHVRYGDAAALAAAVTDATAMVILEPVQGENGVVVPPAGYLAEARRITARHGALLVLDEVQTGIGRTGHWFAHQADGIEPDVVTLAKGLGGGLPIGACLAFGPAADLLRPGSHGATFGGNPVSCAAALAVISTIASEGLLDHVKRVGERLRRGIEGLGHPLVTGVRGTGLLLGVTLAAPVAAPVAEALRSAGFLVNPVQPDVVRLAPPLILTVDQVDALFAALPAALDVAAPADLAVPAAPGAPAVPAAQADPAAGPLDVVPPAPVAPDAAAPAPGTRHPAVPAPVSSDAAAVPAAASVPDAPTPTPTSPETTR</sequence>
<keyword evidence="5" id="KW-0055">Arginine biosynthesis</keyword>
<feature type="binding site" evidence="5">
    <location>
        <position position="130"/>
    </location>
    <ligand>
        <name>pyridoxal 5'-phosphate</name>
        <dbReference type="ChEBI" id="CHEBI:597326"/>
    </ligand>
</feature>
<feature type="binding site" evidence="5">
    <location>
        <begin position="215"/>
        <end position="218"/>
    </location>
    <ligand>
        <name>pyridoxal 5'-phosphate</name>
        <dbReference type="ChEBI" id="CHEBI:597326"/>
    </ligand>
</feature>
<name>A0ABY7ZHA1_9ACTN</name>
<comment type="miscellaneous">
    <text evidence="5">May also have succinyldiaminopimelate aminotransferase activity, thus carrying out the corresponding step in lysine biosynthesis.</text>
</comment>
<feature type="binding site" evidence="5">
    <location>
        <position position="133"/>
    </location>
    <ligand>
        <name>N(2)-acetyl-L-ornithine</name>
        <dbReference type="ChEBI" id="CHEBI:57805"/>
    </ligand>
</feature>
<dbReference type="InterPro" id="IPR004636">
    <property type="entry name" value="AcOrn/SuccOrn_fam"/>
</dbReference>
<comment type="caution">
    <text evidence="5">Lacks conserved residue(s) required for the propagation of feature annotation.</text>
</comment>
<dbReference type="RefSeq" id="WP_275028607.1">
    <property type="nucleotide sequence ID" value="NZ_CP118615.1"/>
</dbReference>
<accession>A0ABY7ZHA1</accession>
<evidence type="ECO:0000313" key="7">
    <source>
        <dbReference type="EMBL" id="WDZ82372.1"/>
    </source>
</evidence>
<dbReference type="NCBIfam" id="TIGR00707">
    <property type="entry name" value="argD"/>
    <property type="match status" value="1"/>
</dbReference>
<dbReference type="InterPro" id="IPR050103">
    <property type="entry name" value="Class-III_PLP-dep_AT"/>
</dbReference>
<dbReference type="InterPro" id="IPR015424">
    <property type="entry name" value="PyrdxlP-dep_Trfase"/>
</dbReference>
<dbReference type="Pfam" id="PF00202">
    <property type="entry name" value="Aminotran_3"/>
    <property type="match status" value="1"/>
</dbReference>
<comment type="pathway">
    <text evidence="5">Amino-acid biosynthesis; L-arginine biosynthesis; N(2)-acetyl-L-ornithine from L-glutamate: step 4/4.</text>
</comment>
<dbReference type="SUPFAM" id="SSF53383">
    <property type="entry name" value="PLP-dependent transferases"/>
    <property type="match status" value="1"/>
</dbReference>
<keyword evidence="1 5" id="KW-0032">Aminotransferase</keyword>
<keyword evidence="8" id="KW-1185">Reference proteome</keyword>
<dbReference type="EMBL" id="CP118615">
    <property type="protein sequence ID" value="WDZ82372.1"/>
    <property type="molecule type" value="Genomic_DNA"/>
</dbReference>
<keyword evidence="2 5" id="KW-0028">Amino-acid biosynthesis</keyword>
<keyword evidence="5" id="KW-0963">Cytoplasm</keyword>
<evidence type="ECO:0000313" key="8">
    <source>
        <dbReference type="Proteomes" id="UP001219605"/>
    </source>
</evidence>
<dbReference type="PANTHER" id="PTHR11986:SF79">
    <property type="entry name" value="ACETYLORNITHINE AMINOTRANSFERASE, MITOCHONDRIAL"/>
    <property type="match status" value="1"/>
</dbReference>
<feature type="region of interest" description="Disordered" evidence="6">
    <location>
        <begin position="401"/>
        <end position="471"/>
    </location>
</feature>
<feature type="compositionally biased region" description="Low complexity" evidence="6">
    <location>
        <begin position="401"/>
        <end position="416"/>
    </location>
</feature>
<keyword evidence="4 5" id="KW-0663">Pyridoxal phosphate</keyword>